<dbReference type="Proteomes" id="UP001476798">
    <property type="component" value="Unassembled WGS sequence"/>
</dbReference>
<accession>A0ABV0NC18</accession>
<dbReference type="EMBL" id="JAHRIO010031776">
    <property type="protein sequence ID" value="MEQ2168938.1"/>
    <property type="molecule type" value="Genomic_DNA"/>
</dbReference>
<comment type="caution">
    <text evidence="2">The sequence shown here is derived from an EMBL/GenBank/DDBJ whole genome shotgun (WGS) entry which is preliminary data.</text>
</comment>
<dbReference type="InterPro" id="IPR009551">
    <property type="entry name" value="Wntless"/>
</dbReference>
<proteinExistence type="predicted"/>
<dbReference type="PANTHER" id="PTHR13449:SF2">
    <property type="entry name" value="PROTEIN WNTLESS HOMOLOG"/>
    <property type="match status" value="1"/>
</dbReference>
<gene>
    <name evidence="2" type="ORF">GOODEAATRI_019806</name>
</gene>
<evidence type="ECO:0000313" key="2">
    <source>
        <dbReference type="EMBL" id="MEQ2168938.1"/>
    </source>
</evidence>
<dbReference type="Pfam" id="PF21883">
    <property type="entry name" value="WLS_GOLD"/>
    <property type="match status" value="1"/>
</dbReference>
<reference evidence="2 3" key="1">
    <citation type="submission" date="2021-06" db="EMBL/GenBank/DDBJ databases">
        <authorList>
            <person name="Palmer J.M."/>
        </authorList>
    </citation>
    <scope>NUCLEOTIDE SEQUENCE [LARGE SCALE GENOMIC DNA]</scope>
    <source>
        <strain evidence="2 3">GA_2019</strain>
        <tissue evidence="2">Muscle</tissue>
    </source>
</reference>
<protein>
    <recommendedName>
        <fullName evidence="1">Wntless GOLD domain-containing protein</fullName>
    </recommendedName>
</protein>
<sequence length="68" mass="7710">TFENEGRYYECDPLPFMEVGSVAHKYYLINIRLPVNERKKVNIGIGEIKDIRLVVSLHMKASSSVPGS</sequence>
<organism evidence="2 3">
    <name type="scientific">Goodea atripinnis</name>
    <dbReference type="NCBI Taxonomy" id="208336"/>
    <lineage>
        <taxon>Eukaryota</taxon>
        <taxon>Metazoa</taxon>
        <taxon>Chordata</taxon>
        <taxon>Craniata</taxon>
        <taxon>Vertebrata</taxon>
        <taxon>Euteleostomi</taxon>
        <taxon>Actinopterygii</taxon>
        <taxon>Neopterygii</taxon>
        <taxon>Teleostei</taxon>
        <taxon>Neoteleostei</taxon>
        <taxon>Acanthomorphata</taxon>
        <taxon>Ovalentaria</taxon>
        <taxon>Atherinomorphae</taxon>
        <taxon>Cyprinodontiformes</taxon>
        <taxon>Goodeidae</taxon>
        <taxon>Goodea</taxon>
    </lineage>
</organism>
<dbReference type="InterPro" id="IPR053936">
    <property type="entry name" value="WLS_GOLD"/>
</dbReference>
<dbReference type="PANTHER" id="PTHR13449">
    <property type="entry name" value="INTEGRAL MEMBRANE PROTEIN GPR177"/>
    <property type="match status" value="1"/>
</dbReference>
<evidence type="ECO:0000313" key="3">
    <source>
        <dbReference type="Proteomes" id="UP001476798"/>
    </source>
</evidence>
<evidence type="ECO:0000259" key="1">
    <source>
        <dbReference type="Pfam" id="PF21883"/>
    </source>
</evidence>
<feature type="domain" description="Wntless GOLD" evidence="1">
    <location>
        <begin position="3"/>
        <end position="55"/>
    </location>
</feature>
<feature type="non-terminal residue" evidence="2">
    <location>
        <position position="1"/>
    </location>
</feature>
<name>A0ABV0NC18_9TELE</name>
<keyword evidence="3" id="KW-1185">Reference proteome</keyword>